<dbReference type="Pfam" id="PF13532">
    <property type="entry name" value="2OG-FeII_Oxy_2"/>
    <property type="match status" value="1"/>
</dbReference>
<reference evidence="2 3" key="1">
    <citation type="submission" date="2022-07" db="EMBL/GenBank/DDBJ databases">
        <authorList>
            <person name="Abrouk D."/>
            <person name="Moenne-Loccoz Y."/>
            <person name="Todorovic I."/>
            <person name="Raicevic V."/>
            <person name="Jovicic-Petrovic J."/>
        </authorList>
    </citation>
    <scope>NUCLEOTIDE SEQUENCE [LARGE SCALE GENOMIC DNA]</scope>
    <source>
        <strain evidence="3">IT-P374</strain>
    </source>
</reference>
<evidence type="ECO:0000259" key="1">
    <source>
        <dbReference type="PROSITE" id="PS51471"/>
    </source>
</evidence>
<dbReference type="EMBL" id="CP101655">
    <property type="protein sequence ID" value="WDR35757.1"/>
    <property type="molecule type" value="Genomic_DNA"/>
</dbReference>
<proteinExistence type="predicted"/>
<dbReference type="PANTHER" id="PTHR12463:SF1">
    <property type="entry name" value="2-OXOGLUTARATE AND FE-DEPENDENT OXYGENASE FAMILY PROTEIN"/>
    <property type="match status" value="1"/>
</dbReference>
<sequence>MTTMPLFLESEQDDACPVESQPPRKGFALSLDHRAWLSFLADEWCMPANEKALYLGVNQPLELKLPEDRIAVTAWFDPDRLPQIKVLRYRNRSWANGSFDLKIDKKICWPSALPLFAVSQFCVKSESDRERLIAMVHSFSNLALPKQPIFVVDEVTQAFNPPKKSPSTPIFPPDRWNALRGAATMAVWAIPTIEPWLDVLCSSLSDQQPSELLGALDAPWLAYLPWHQPSEPTVTTPAIALWRAMVETFSEVNVREAWRPSELLETICDKARCAAIEPGELDELLLQTSAILEDKQIVQKERGDYDPVGLVLQLILLRPKPDQFITWKNDMPALPPAIWWSGAILSGLVTGYRNLELRFRGLTESSRLLALITWQLRSTQKAPAPQWPGNPLGALSWKNAQGQIELLNCDITWAERPLGKRGTWFNASFENPAVLEKAIEIARSLFPSAIRPTLRIQNSTIQLSGPGHIEIDQSARQLNVTGDLYFDLAEGAEQVDRFDSGIFKKWLATGSIAQKLPLPPREMVAPEIVTEPLAPKGLKVMRDFITKEEEIRLLEWVELGDWLSDLKRRVQHYGWKYNYKLRKVDSASYLGPLPTWAQTLGQRLFDLGMVKELPDQVIVNEYVGNQGISKHIDCPDCFRGPIVTISLCETWQMIFRSGNDKFETRLAQRSAVSMDGPARYEWSHEIPQRKNEQDSVRGRRISLTFRKVNREPPTNIN</sequence>
<accession>A0ABY7Z8M7</accession>
<dbReference type="InterPro" id="IPR037151">
    <property type="entry name" value="AlkB-like_sf"/>
</dbReference>
<keyword evidence="2" id="KW-0223">Dioxygenase</keyword>
<dbReference type="SUPFAM" id="SSF51197">
    <property type="entry name" value="Clavaminate synthase-like"/>
    <property type="match status" value="1"/>
</dbReference>
<dbReference type="InterPro" id="IPR027450">
    <property type="entry name" value="AlkB-like"/>
</dbReference>
<keyword evidence="2" id="KW-0560">Oxidoreductase</keyword>
<dbReference type="InterPro" id="IPR005123">
    <property type="entry name" value="Oxoglu/Fe-dep_dioxygenase_dom"/>
</dbReference>
<feature type="domain" description="Fe2OG dioxygenase" evidence="1">
    <location>
        <begin position="613"/>
        <end position="709"/>
    </location>
</feature>
<name>A0ABY7Z8M7_9PSED</name>
<dbReference type="GO" id="GO:0051213">
    <property type="term" value="F:dioxygenase activity"/>
    <property type="evidence" value="ECO:0007669"/>
    <property type="project" value="UniProtKB-KW"/>
</dbReference>
<protein>
    <submittedName>
        <fullName evidence="2">Alpha-ketoglutarate-dependent dioxygenase AlkB</fullName>
    </submittedName>
</protein>
<keyword evidence="3" id="KW-1185">Reference proteome</keyword>
<gene>
    <name evidence="2" type="ORF">NN484_25245</name>
</gene>
<evidence type="ECO:0000313" key="3">
    <source>
        <dbReference type="Proteomes" id="UP001222282"/>
    </source>
</evidence>
<dbReference type="PANTHER" id="PTHR12463">
    <property type="entry name" value="OXYGENASE-RELATED"/>
    <property type="match status" value="1"/>
</dbReference>
<dbReference type="Proteomes" id="UP001222282">
    <property type="component" value="Chromosome"/>
</dbReference>
<evidence type="ECO:0000313" key="2">
    <source>
        <dbReference type="EMBL" id="WDR35757.1"/>
    </source>
</evidence>
<dbReference type="Gene3D" id="2.60.120.590">
    <property type="entry name" value="Alpha-ketoglutarate-dependent dioxygenase AlkB-like"/>
    <property type="match status" value="1"/>
</dbReference>
<organism evidence="2 3">
    <name type="scientific">Pseudomonas serboccidentalis</name>
    <dbReference type="NCBI Taxonomy" id="2964670"/>
    <lineage>
        <taxon>Bacteria</taxon>
        <taxon>Pseudomonadati</taxon>
        <taxon>Pseudomonadota</taxon>
        <taxon>Gammaproteobacteria</taxon>
        <taxon>Pseudomonadales</taxon>
        <taxon>Pseudomonadaceae</taxon>
        <taxon>Pseudomonas</taxon>
    </lineage>
</organism>
<dbReference type="RefSeq" id="WP_274658180.1">
    <property type="nucleotide sequence ID" value="NZ_CP101655.1"/>
</dbReference>
<dbReference type="InterPro" id="IPR032857">
    <property type="entry name" value="ALKBH4"/>
</dbReference>
<dbReference type="PROSITE" id="PS51471">
    <property type="entry name" value="FE2OG_OXY"/>
    <property type="match status" value="1"/>
</dbReference>